<dbReference type="GO" id="GO:0071555">
    <property type="term" value="P:cell wall organization"/>
    <property type="evidence" value="ECO:0007669"/>
    <property type="project" value="TreeGrafter"/>
</dbReference>
<accession>A0A8E5HMX4</accession>
<dbReference type="SUPFAM" id="SSF51445">
    <property type="entry name" value="(Trans)glycosidases"/>
    <property type="match status" value="1"/>
</dbReference>
<keyword evidence="16" id="KW-1185">Reference proteome</keyword>
<dbReference type="InterPro" id="IPR050732">
    <property type="entry name" value="Beta-glucan_modifiers"/>
</dbReference>
<dbReference type="EMBL" id="CP072754">
    <property type="protein sequence ID" value="QUC18238.1"/>
    <property type="molecule type" value="Genomic_DNA"/>
</dbReference>
<dbReference type="GO" id="GO:0009277">
    <property type="term" value="C:fungal-type cell wall"/>
    <property type="evidence" value="ECO:0007669"/>
    <property type="project" value="TreeGrafter"/>
</dbReference>
<dbReference type="InterPro" id="IPR017853">
    <property type="entry name" value="GH"/>
</dbReference>
<evidence type="ECO:0000256" key="5">
    <source>
        <dbReference type="ARBA" id="ARBA00022729"/>
    </source>
</evidence>
<dbReference type="Proteomes" id="UP000027002">
    <property type="component" value="Chromosome 2"/>
</dbReference>
<evidence type="ECO:0000256" key="3">
    <source>
        <dbReference type="ARBA" id="ARBA00022512"/>
    </source>
</evidence>
<evidence type="ECO:0000256" key="11">
    <source>
        <dbReference type="ARBA" id="ARBA00041516"/>
    </source>
</evidence>
<feature type="compositionally biased region" description="Pro residues" evidence="13">
    <location>
        <begin position="196"/>
        <end position="207"/>
    </location>
</feature>
<organism evidence="15 16">
    <name type="scientific">Ustilaginoidea virens</name>
    <name type="common">Rice false smut fungus</name>
    <name type="synonym">Villosiclava virens</name>
    <dbReference type="NCBI Taxonomy" id="1159556"/>
    <lineage>
        <taxon>Eukaryota</taxon>
        <taxon>Fungi</taxon>
        <taxon>Dikarya</taxon>
        <taxon>Ascomycota</taxon>
        <taxon>Pezizomycotina</taxon>
        <taxon>Sordariomycetes</taxon>
        <taxon>Hypocreomycetidae</taxon>
        <taxon>Hypocreales</taxon>
        <taxon>Clavicipitaceae</taxon>
        <taxon>Ustilaginoidea</taxon>
    </lineage>
</organism>
<sequence>MKGGLLTAAALAALLDGVSASHHRHAHDALFKRTANETDAICTPVCTTVWETITGNATLVGFHFATLPPQTATALTATSAAQAPPPPPAAAATIKQTTTVCPGGSQGVPVQSSAVVLPSAITTTSVMGPTTYVCPSAGTYTIPAVTTTVSDHTVIVYPTPTCSMPGTYTAPQQIATVTKSGCVTDCPVSSNGLPTTIPPPPPPPPAPVTTSSTSASPLPPPPPASSKVPPPPPPPASPKVSSPSSPAPPPASSKLPPTPPPPASPKVSSPSSPAPPQPSAPVNSPPGGCKNCLVSDNDHFGITYTPYEAATGKCKTAEQVDRDVAAIKKGGFQNLRVYGTDCLTLEHVGSACAKHGIFMIVGVFVKASGCSPDTPDIRKQIDSLVNFQHWDIVKLVVVGNEAIMNGLCTPEQLKTLVVTVRSQCKAKYSGHFTISETLNIWQRTDVSSAICSVVDVTGANIHAYFNAQILPSQAGDFVLGQLNILKTICPGHDVINLECGYPSSGEANGLAIPGISEQRIAIESIRRKCGNKTVFFSLESDMWKPPGACQCERSFGLAAVFDLVL</sequence>
<dbReference type="GO" id="GO:0005576">
    <property type="term" value="C:extracellular region"/>
    <property type="evidence" value="ECO:0007669"/>
    <property type="project" value="TreeGrafter"/>
</dbReference>
<evidence type="ECO:0000256" key="10">
    <source>
        <dbReference type="ARBA" id="ARBA00041495"/>
    </source>
</evidence>
<name>A0A8E5HMX4_USTVR</name>
<dbReference type="KEGG" id="uvi:66063257"/>
<evidence type="ECO:0000256" key="14">
    <source>
        <dbReference type="SAM" id="SignalP"/>
    </source>
</evidence>
<dbReference type="OrthoDB" id="4082933at2759"/>
<evidence type="ECO:0000256" key="6">
    <source>
        <dbReference type="ARBA" id="ARBA00022801"/>
    </source>
</evidence>
<dbReference type="RefSeq" id="XP_042995911.1">
    <property type="nucleotide sequence ID" value="XM_043139977.1"/>
</dbReference>
<reference evidence="15" key="1">
    <citation type="submission" date="2020-03" db="EMBL/GenBank/DDBJ databases">
        <title>A mixture of massive structural variations and highly conserved coding sequences in Ustilaginoidea virens genome.</title>
        <authorList>
            <person name="Zhang K."/>
            <person name="Zhao Z."/>
            <person name="Zhang Z."/>
            <person name="Li Y."/>
            <person name="Hsiang T."/>
            <person name="Sun W."/>
        </authorList>
    </citation>
    <scope>NUCLEOTIDE SEQUENCE</scope>
    <source>
        <strain evidence="15">UV-8b</strain>
    </source>
</reference>
<dbReference type="GO" id="GO:0009986">
    <property type="term" value="C:cell surface"/>
    <property type="evidence" value="ECO:0007669"/>
    <property type="project" value="TreeGrafter"/>
</dbReference>
<keyword evidence="3" id="KW-0134">Cell wall</keyword>
<evidence type="ECO:0000256" key="8">
    <source>
        <dbReference type="ARBA" id="ARBA00024983"/>
    </source>
</evidence>
<feature type="chain" id="PRO_5034740334" description="Probable beta-glucosidase btgE" evidence="14">
    <location>
        <begin position="21"/>
        <end position="565"/>
    </location>
</feature>
<evidence type="ECO:0000256" key="1">
    <source>
        <dbReference type="ARBA" id="ARBA00004191"/>
    </source>
</evidence>
<keyword evidence="4" id="KW-0964">Secreted</keyword>
<protein>
    <recommendedName>
        <fullName evidence="9">Probable beta-glucosidase btgE</fullName>
    </recommendedName>
    <alternativeName>
        <fullName evidence="10">Beta-D-glucoside glucohydrolase btgE</fullName>
    </alternativeName>
    <alternativeName>
        <fullName evidence="12">Cellobiase btgE</fullName>
    </alternativeName>
    <alternativeName>
        <fullName evidence="11">Gentiobiase btgE</fullName>
    </alternativeName>
</protein>
<dbReference type="AlphaFoldDB" id="A0A8E5HMX4"/>
<comment type="subcellular location">
    <subcellularLocation>
        <location evidence="1">Secreted</location>
        <location evidence="1">Cell wall</location>
    </subcellularLocation>
</comment>
<evidence type="ECO:0000313" key="16">
    <source>
        <dbReference type="Proteomes" id="UP000027002"/>
    </source>
</evidence>
<keyword evidence="7" id="KW-0326">Glycosidase</keyword>
<feature type="compositionally biased region" description="Pro residues" evidence="13">
    <location>
        <begin position="245"/>
        <end position="264"/>
    </location>
</feature>
<feature type="region of interest" description="Disordered" evidence="13">
    <location>
        <begin position="193"/>
        <end position="285"/>
    </location>
</feature>
<evidence type="ECO:0000256" key="13">
    <source>
        <dbReference type="SAM" id="MobiDB-lite"/>
    </source>
</evidence>
<evidence type="ECO:0000313" key="15">
    <source>
        <dbReference type="EMBL" id="QUC18238.1"/>
    </source>
</evidence>
<gene>
    <name evidence="15" type="ORF">UV8b_02479</name>
</gene>
<dbReference type="PANTHER" id="PTHR16631:SF24">
    <property type="entry name" value="FAMILY 17 GLUCOSIDASE SCW11-RELATED"/>
    <property type="match status" value="1"/>
</dbReference>
<feature type="signal peptide" evidence="14">
    <location>
        <begin position="1"/>
        <end position="20"/>
    </location>
</feature>
<comment type="function">
    <text evidence="8">Beta-glucosidases are one of a number of cellulolytic enzymes involved in the degradation of cellulosic biomass. Catalyzes the last step releasing glucose from the inhibitory cellobiose.</text>
</comment>
<comment type="similarity">
    <text evidence="2">Belongs to the glycosyl hydrolase 17 family.</text>
</comment>
<evidence type="ECO:0000256" key="12">
    <source>
        <dbReference type="ARBA" id="ARBA00042762"/>
    </source>
</evidence>
<keyword evidence="6" id="KW-0378">Hydrolase</keyword>
<feature type="compositionally biased region" description="Pro residues" evidence="13">
    <location>
        <begin position="217"/>
        <end position="237"/>
    </location>
</feature>
<proteinExistence type="inferred from homology"/>
<evidence type="ECO:0000256" key="9">
    <source>
        <dbReference type="ARBA" id="ARBA00039284"/>
    </source>
</evidence>
<evidence type="ECO:0000256" key="2">
    <source>
        <dbReference type="ARBA" id="ARBA00008773"/>
    </source>
</evidence>
<dbReference type="GeneID" id="66063257"/>
<dbReference type="PANTHER" id="PTHR16631">
    <property type="entry name" value="GLUCAN 1,3-BETA-GLUCOSIDASE"/>
    <property type="match status" value="1"/>
</dbReference>
<dbReference type="GO" id="GO:0042973">
    <property type="term" value="F:glucan endo-1,3-beta-D-glucosidase activity"/>
    <property type="evidence" value="ECO:0007669"/>
    <property type="project" value="TreeGrafter"/>
</dbReference>
<evidence type="ECO:0000256" key="4">
    <source>
        <dbReference type="ARBA" id="ARBA00022525"/>
    </source>
</evidence>
<keyword evidence="5 14" id="KW-0732">Signal</keyword>
<evidence type="ECO:0000256" key="7">
    <source>
        <dbReference type="ARBA" id="ARBA00023295"/>
    </source>
</evidence>